<dbReference type="AlphaFoldDB" id="A0A139SVR4"/>
<dbReference type="EC" id="4.3.2.10" evidence="10"/>
<dbReference type="HAMAP" id="MF_00278">
    <property type="entry name" value="HisH"/>
    <property type="match status" value="1"/>
</dbReference>
<evidence type="ECO:0000256" key="2">
    <source>
        <dbReference type="ARBA" id="ARBA00011152"/>
    </source>
</evidence>
<keyword evidence="5 10" id="KW-0315">Glutamine amidotransferase</keyword>
<feature type="active site" evidence="10 11">
    <location>
        <position position="191"/>
    </location>
</feature>
<proteinExistence type="inferred from homology"/>
<dbReference type="Gene3D" id="3.40.50.880">
    <property type="match status" value="1"/>
</dbReference>
<evidence type="ECO:0000313" key="13">
    <source>
        <dbReference type="EMBL" id="KXU38663.1"/>
    </source>
</evidence>
<evidence type="ECO:0000256" key="3">
    <source>
        <dbReference type="ARBA" id="ARBA00022605"/>
    </source>
</evidence>
<keyword evidence="10" id="KW-0963">Cytoplasm</keyword>
<name>A0A139SVR4_9GAMM</name>
<keyword evidence="14" id="KW-1185">Reference proteome</keyword>
<dbReference type="InterPro" id="IPR010139">
    <property type="entry name" value="Imidazole-glycPsynth_HisH"/>
</dbReference>
<evidence type="ECO:0000256" key="1">
    <source>
        <dbReference type="ARBA" id="ARBA00005091"/>
    </source>
</evidence>
<dbReference type="PIRSF" id="PIRSF000495">
    <property type="entry name" value="Amidotransf_hisH"/>
    <property type="match status" value="1"/>
</dbReference>
<evidence type="ECO:0000256" key="11">
    <source>
        <dbReference type="PIRSR" id="PIRSR000495-1"/>
    </source>
</evidence>
<dbReference type="NCBIfam" id="TIGR01855">
    <property type="entry name" value="IMP_synth_hisH"/>
    <property type="match status" value="1"/>
</dbReference>
<dbReference type="CDD" id="cd01748">
    <property type="entry name" value="GATase1_IGP_Synthase"/>
    <property type="match status" value="1"/>
</dbReference>
<dbReference type="SUPFAM" id="SSF52317">
    <property type="entry name" value="Class I glutamine amidotransferase-like"/>
    <property type="match status" value="1"/>
</dbReference>
<feature type="active site" evidence="10 11">
    <location>
        <position position="193"/>
    </location>
</feature>
<sequence>MLVIVDYGMGNAASIMNMIRRVNTQTTLPVCISSNPLDIEKAAAVILPGVGAFDHAMDRLHALKLVDVLVQRVRDDAVPFMGICLGMHVLFQSSEEGARSGLGLLPGTVRRFAGDAFSYNQLKIPHMGWNQVTLAGHQPMFSGLEDDARFYFVHTYHVVCDAAEHVAATCEYGYEFACAVRHENIFAVQFHPEKSHRFGMTVFNNFIGSLC</sequence>
<dbReference type="OrthoDB" id="9807137at2"/>
<comment type="pathway">
    <text evidence="1 10">Amino-acid biosynthesis; L-histidine biosynthesis; L-histidine from 5-phospho-alpha-D-ribose 1-diphosphate: step 5/9.</text>
</comment>
<dbReference type="Pfam" id="PF00117">
    <property type="entry name" value="GATase"/>
    <property type="match status" value="1"/>
</dbReference>
<evidence type="ECO:0000256" key="5">
    <source>
        <dbReference type="ARBA" id="ARBA00022962"/>
    </source>
</evidence>
<evidence type="ECO:0000256" key="6">
    <source>
        <dbReference type="ARBA" id="ARBA00023102"/>
    </source>
</evidence>
<dbReference type="GO" id="GO:0005737">
    <property type="term" value="C:cytoplasm"/>
    <property type="evidence" value="ECO:0007669"/>
    <property type="project" value="UniProtKB-SubCell"/>
</dbReference>
<dbReference type="GO" id="GO:0016829">
    <property type="term" value="F:lyase activity"/>
    <property type="evidence" value="ECO:0007669"/>
    <property type="project" value="UniProtKB-KW"/>
</dbReference>
<dbReference type="GO" id="GO:0000107">
    <property type="term" value="F:imidazoleglycerol-phosphate synthase activity"/>
    <property type="evidence" value="ECO:0007669"/>
    <property type="project" value="UniProtKB-UniRule"/>
</dbReference>
<comment type="subcellular location">
    <subcellularLocation>
        <location evidence="10">Cytoplasm</location>
    </subcellularLocation>
</comment>
<feature type="active site" description="Nucleophile" evidence="10 11">
    <location>
        <position position="84"/>
    </location>
</feature>
<protein>
    <recommendedName>
        <fullName evidence="10">Imidazole glycerol phosphate synthase subunit HisH</fullName>
        <ecNumber evidence="10">4.3.2.10</ecNumber>
    </recommendedName>
    <alternativeName>
        <fullName evidence="10">IGP synthase glutaminase subunit</fullName>
        <ecNumber evidence="10">3.5.1.2</ecNumber>
    </alternativeName>
    <alternativeName>
        <fullName evidence="10">IGP synthase subunit HisH</fullName>
    </alternativeName>
    <alternativeName>
        <fullName evidence="10">ImGP synthase subunit HisH</fullName>
        <shortName evidence="10">IGPS subunit HisH</shortName>
    </alternativeName>
</protein>
<comment type="caution">
    <text evidence="13">The sequence shown here is derived from an EMBL/GenBank/DDBJ whole genome shotgun (WGS) entry which is preliminary data.</text>
</comment>
<dbReference type="GO" id="GO:0000105">
    <property type="term" value="P:L-histidine biosynthetic process"/>
    <property type="evidence" value="ECO:0007669"/>
    <property type="project" value="UniProtKB-UniRule"/>
</dbReference>
<dbReference type="PROSITE" id="PS51273">
    <property type="entry name" value="GATASE_TYPE_1"/>
    <property type="match status" value="1"/>
</dbReference>
<reference evidence="13 14" key="1">
    <citation type="submission" date="2016-02" db="EMBL/GenBank/DDBJ databases">
        <authorList>
            <person name="Wen L."/>
            <person name="He K."/>
            <person name="Yang H."/>
        </authorList>
    </citation>
    <scope>NUCLEOTIDE SEQUENCE [LARGE SCALE GENOMIC DNA]</scope>
    <source>
        <strain evidence="13 14">CV58</strain>
    </source>
</reference>
<dbReference type="GO" id="GO:0004359">
    <property type="term" value="F:glutaminase activity"/>
    <property type="evidence" value="ECO:0007669"/>
    <property type="project" value="UniProtKB-EC"/>
</dbReference>
<dbReference type="InterPro" id="IPR029062">
    <property type="entry name" value="Class_I_gatase-like"/>
</dbReference>
<evidence type="ECO:0000256" key="4">
    <source>
        <dbReference type="ARBA" id="ARBA00022801"/>
    </source>
</evidence>
<evidence type="ECO:0000256" key="9">
    <source>
        <dbReference type="ARBA" id="ARBA00049534"/>
    </source>
</evidence>
<comment type="function">
    <text evidence="10">IGPS catalyzes the conversion of PRFAR and glutamine to IGP, AICAR and glutamate. The HisH subunit catalyzes the hydrolysis of glutamine to glutamate and ammonia as part of the synthesis of IGP and AICAR. The resulting ammonia molecule is channeled to the active site of HisF.</text>
</comment>
<evidence type="ECO:0000256" key="10">
    <source>
        <dbReference type="HAMAP-Rule" id="MF_00278"/>
    </source>
</evidence>
<dbReference type="UniPathway" id="UPA00031">
    <property type="reaction ID" value="UER00010"/>
</dbReference>
<keyword evidence="4 10" id="KW-0378">Hydrolase</keyword>
<comment type="subunit">
    <text evidence="2 10">Heterodimer of HisH and HisF.</text>
</comment>
<evidence type="ECO:0000256" key="7">
    <source>
        <dbReference type="ARBA" id="ARBA00023239"/>
    </source>
</evidence>
<dbReference type="InterPro" id="IPR017926">
    <property type="entry name" value="GATASE"/>
</dbReference>
<evidence type="ECO:0000259" key="12">
    <source>
        <dbReference type="Pfam" id="PF00117"/>
    </source>
</evidence>
<gene>
    <name evidence="10" type="primary">hisH</name>
    <name evidence="13" type="ORF">AXE65_12520</name>
</gene>
<evidence type="ECO:0000256" key="8">
    <source>
        <dbReference type="ARBA" id="ARBA00047838"/>
    </source>
</evidence>
<keyword evidence="6 10" id="KW-0368">Histidine biosynthesis</keyword>
<comment type="catalytic activity">
    <reaction evidence="8 10">
        <text>5-[(5-phospho-1-deoxy-D-ribulos-1-ylimino)methylamino]-1-(5-phospho-beta-D-ribosyl)imidazole-4-carboxamide + L-glutamine = D-erythro-1-(imidazol-4-yl)glycerol 3-phosphate + 5-amino-1-(5-phospho-beta-D-ribosyl)imidazole-4-carboxamide + L-glutamate + H(+)</text>
        <dbReference type="Rhea" id="RHEA:24793"/>
        <dbReference type="ChEBI" id="CHEBI:15378"/>
        <dbReference type="ChEBI" id="CHEBI:29985"/>
        <dbReference type="ChEBI" id="CHEBI:58278"/>
        <dbReference type="ChEBI" id="CHEBI:58359"/>
        <dbReference type="ChEBI" id="CHEBI:58475"/>
        <dbReference type="ChEBI" id="CHEBI:58525"/>
        <dbReference type="EC" id="4.3.2.10"/>
    </reaction>
</comment>
<dbReference type="EMBL" id="LSZO01000108">
    <property type="protein sequence ID" value="KXU38663.1"/>
    <property type="molecule type" value="Genomic_DNA"/>
</dbReference>
<organism evidence="13 14">
    <name type="scientific">Ventosimonas gracilis</name>
    <dbReference type="NCBI Taxonomy" id="1680762"/>
    <lineage>
        <taxon>Bacteria</taxon>
        <taxon>Pseudomonadati</taxon>
        <taxon>Pseudomonadota</taxon>
        <taxon>Gammaproteobacteria</taxon>
        <taxon>Pseudomonadales</taxon>
        <taxon>Ventosimonadaceae</taxon>
        <taxon>Ventosimonas</taxon>
    </lineage>
</organism>
<evidence type="ECO:0000313" key="14">
    <source>
        <dbReference type="Proteomes" id="UP000072660"/>
    </source>
</evidence>
<keyword evidence="3 10" id="KW-0028">Amino-acid biosynthesis</keyword>
<dbReference type="PANTHER" id="PTHR42701">
    <property type="entry name" value="IMIDAZOLE GLYCEROL PHOSPHATE SYNTHASE SUBUNIT HISH"/>
    <property type="match status" value="1"/>
</dbReference>
<dbReference type="RefSeq" id="WP_068388777.1">
    <property type="nucleotide sequence ID" value="NZ_LSZO01000108.1"/>
</dbReference>
<keyword evidence="7 10" id="KW-0456">Lyase</keyword>
<feature type="domain" description="Glutamine amidotransferase" evidence="12">
    <location>
        <begin position="3"/>
        <end position="206"/>
    </location>
</feature>
<dbReference type="EC" id="3.5.1.2" evidence="10"/>
<comment type="catalytic activity">
    <reaction evidence="9 10">
        <text>L-glutamine + H2O = L-glutamate + NH4(+)</text>
        <dbReference type="Rhea" id="RHEA:15889"/>
        <dbReference type="ChEBI" id="CHEBI:15377"/>
        <dbReference type="ChEBI" id="CHEBI:28938"/>
        <dbReference type="ChEBI" id="CHEBI:29985"/>
        <dbReference type="ChEBI" id="CHEBI:58359"/>
        <dbReference type="EC" id="3.5.1.2"/>
    </reaction>
</comment>
<accession>A0A139SVR4</accession>
<dbReference type="Proteomes" id="UP000072660">
    <property type="component" value="Unassembled WGS sequence"/>
</dbReference>
<dbReference type="PANTHER" id="PTHR42701:SF1">
    <property type="entry name" value="IMIDAZOLE GLYCEROL PHOSPHATE SYNTHASE SUBUNIT HISH"/>
    <property type="match status" value="1"/>
</dbReference>